<feature type="compositionally biased region" description="Basic residues" evidence="10">
    <location>
        <begin position="34"/>
        <end position="56"/>
    </location>
</feature>
<evidence type="ECO:0000256" key="1">
    <source>
        <dbReference type="ARBA" id="ARBA00004123"/>
    </source>
</evidence>
<dbReference type="InterPro" id="IPR003960">
    <property type="entry name" value="ATPase_AAA_CS"/>
</dbReference>
<feature type="compositionally biased region" description="Basic and acidic residues" evidence="10">
    <location>
        <begin position="250"/>
        <end position="259"/>
    </location>
</feature>
<feature type="compositionally biased region" description="Acidic residues" evidence="10">
    <location>
        <begin position="642"/>
        <end position="653"/>
    </location>
</feature>
<keyword evidence="9" id="KW-0539">Nucleus</keyword>
<dbReference type="PANTHER" id="PTHR23069:SF0">
    <property type="entry name" value="TAT-BINDING HOMOLOG 7"/>
    <property type="match status" value="1"/>
</dbReference>
<evidence type="ECO:0000256" key="4">
    <source>
        <dbReference type="ARBA" id="ARBA00022454"/>
    </source>
</evidence>
<feature type="region of interest" description="Disordered" evidence="10">
    <location>
        <begin position="572"/>
        <end position="592"/>
    </location>
</feature>
<dbReference type="InterPro" id="IPR003959">
    <property type="entry name" value="ATPase_AAA_core"/>
</dbReference>
<accession>A0A8H4IIF0</accession>
<feature type="compositionally biased region" description="Low complexity" evidence="10">
    <location>
        <begin position="1627"/>
        <end position="1644"/>
    </location>
</feature>
<gene>
    <name evidence="12" type="ORF">GTA08_BOTSDO10021</name>
</gene>
<dbReference type="Gene3D" id="3.40.50.300">
    <property type="entry name" value="P-loop containing nucleotide triphosphate hydrolases"/>
    <property type="match status" value="2"/>
</dbReference>
<proteinExistence type="inferred from homology"/>
<comment type="similarity">
    <text evidence="3">Belongs to the AAA ATPase family.</text>
</comment>
<dbReference type="GO" id="GO:0003682">
    <property type="term" value="F:chromatin binding"/>
    <property type="evidence" value="ECO:0007669"/>
    <property type="project" value="TreeGrafter"/>
</dbReference>
<evidence type="ECO:0000256" key="3">
    <source>
        <dbReference type="ARBA" id="ARBA00006914"/>
    </source>
</evidence>
<evidence type="ECO:0000256" key="5">
    <source>
        <dbReference type="ARBA" id="ARBA00022741"/>
    </source>
</evidence>
<feature type="compositionally biased region" description="Basic and acidic residues" evidence="10">
    <location>
        <begin position="124"/>
        <end position="133"/>
    </location>
</feature>
<feature type="domain" description="AAA+ ATPase" evidence="11">
    <location>
        <begin position="757"/>
        <end position="898"/>
    </location>
</feature>
<feature type="compositionally biased region" description="Acidic residues" evidence="10">
    <location>
        <begin position="60"/>
        <end position="76"/>
    </location>
</feature>
<dbReference type="InterPro" id="IPR027417">
    <property type="entry name" value="P-loop_NTPase"/>
</dbReference>
<dbReference type="SMART" id="SM00382">
    <property type="entry name" value="AAA"/>
    <property type="match status" value="1"/>
</dbReference>
<evidence type="ECO:0000256" key="6">
    <source>
        <dbReference type="ARBA" id="ARBA00022801"/>
    </source>
</evidence>
<name>A0A8H4IIF0_9PEZI</name>
<dbReference type="FunFam" id="3.40.50.300:FF:000061">
    <property type="entry name" value="ATPase family, AAA domain-containing 2"/>
    <property type="match status" value="1"/>
</dbReference>
<evidence type="ECO:0000256" key="7">
    <source>
        <dbReference type="ARBA" id="ARBA00022840"/>
    </source>
</evidence>
<protein>
    <submittedName>
        <fullName evidence="12">ATPase AAA+ type core</fullName>
    </submittedName>
</protein>
<comment type="caution">
    <text evidence="12">The sequence shown here is derived from an EMBL/GenBank/DDBJ whole genome shotgun (WGS) entry which is preliminary data.</text>
</comment>
<keyword evidence="7" id="KW-0067">ATP-binding</keyword>
<dbReference type="FunFam" id="1.10.8.60:FF:000016">
    <property type="entry name" value="ATPase family AAA domain-containing protein 2B"/>
    <property type="match status" value="1"/>
</dbReference>
<evidence type="ECO:0000256" key="9">
    <source>
        <dbReference type="ARBA" id="ARBA00023242"/>
    </source>
</evidence>
<dbReference type="EMBL" id="WWBZ02000073">
    <property type="protein sequence ID" value="KAF4301895.1"/>
    <property type="molecule type" value="Genomic_DNA"/>
</dbReference>
<feature type="compositionally biased region" description="Acidic residues" evidence="10">
    <location>
        <begin position="502"/>
        <end position="521"/>
    </location>
</feature>
<organism evidence="12 13">
    <name type="scientific">Botryosphaeria dothidea</name>
    <dbReference type="NCBI Taxonomy" id="55169"/>
    <lineage>
        <taxon>Eukaryota</taxon>
        <taxon>Fungi</taxon>
        <taxon>Dikarya</taxon>
        <taxon>Ascomycota</taxon>
        <taxon>Pezizomycotina</taxon>
        <taxon>Dothideomycetes</taxon>
        <taxon>Dothideomycetes incertae sedis</taxon>
        <taxon>Botryosphaeriales</taxon>
        <taxon>Botryosphaeriaceae</taxon>
        <taxon>Botryosphaeria</taxon>
    </lineage>
</organism>
<evidence type="ECO:0000256" key="10">
    <source>
        <dbReference type="SAM" id="MobiDB-lite"/>
    </source>
</evidence>
<keyword evidence="8" id="KW-0103">Bromodomain</keyword>
<keyword evidence="6" id="KW-0378">Hydrolase</keyword>
<feature type="compositionally biased region" description="Polar residues" evidence="10">
    <location>
        <begin position="424"/>
        <end position="437"/>
    </location>
</feature>
<keyword evidence="5" id="KW-0547">Nucleotide-binding</keyword>
<feature type="compositionally biased region" description="Basic residues" evidence="10">
    <location>
        <begin position="388"/>
        <end position="397"/>
    </location>
</feature>
<dbReference type="InterPro" id="IPR041569">
    <property type="entry name" value="AAA_lid_3"/>
</dbReference>
<dbReference type="InterPro" id="IPR003593">
    <property type="entry name" value="AAA+_ATPase"/>
</dbReference>
<feature type="compositionally biased region" description="Basic and acidic residues" evidence="10">
    <location>
        <begin position="1426"/>
        <end position="1439"/>
    </location>
</feature>
<evidence type="ECO:0000256" key="8">
    <source>
        <dbReference type="ARBA" id="ARBA00023117"/>
    </source>
</evidence>
<feature type="region of interest" description="Disordered" evidence="10">
    <location>
        <begin position="1"/>
        <end position="553"/>
    </location>
</feature>
<feature type="compositionally biased region" description="Polar residues" evidence="10">
    <location>
        <begin position="232"/>
        <end position="247"/>
    </location>
</feature>
<feature type="compositionally biased region" description="Acidic residues" evidence="10">
    <location>
        <begin position="297"/>
        <end position="330"/>
    </location>
</feature>
<dbReference type="Pfam" id="PF17862">
    <property type="entry name" value="AAA_lid_3"/>
    <property type="match status" value="1"/>
</dbReference>
<dbReference type="GO" id="GO:0045815">
    <property type="term" value="P:transcription initiation-coupled chromatin remodeling"/>
    <property type="evidence" value="ECO:0007669"/>
    <property type="project" value="TreeGrafter"/>
</dbReference>
<feature type="compositionally biased region" description="Basic residues" evidence="10">
    <location>
        <begin position="485"/>
        <end position="498"/>
    </location>
</feature>
<feature type="compositionally biased region" description="Polar residues" evidence="10">
    <location>
        <begin position="1610"/>
        <end position="1626"/>
    </location>
</feature>
<dbReference type="GO" id="GO:0006337">
    <property type="term" value="P:nucleosome disassembly"/>
    <property type="evidence" value="ECO:0007669"/>
    <property type="project" value="TreeGrafter"/>
</dbReference>
<feature type="compositionally biased region" description="Polar residues" evidence="10">
    <location>
        <begin position="625"/>
        <end position="635"/>
    </location>
</feature>
<dbReference type="GO" id="GO:0140674">
    <property type="term" value="F:ATP-dependent histone chaperone activity"/>
    <property type="evidence" value="ECO:0007669"/>
    <property type="project" value="UniProtKB-ARBA"/>
</dbReference>
<dbReference type="GO" id="GO:0005634">
    <property type="term" value="C:nucleus"/>
    <property type="evidence" value="ECO:0007669"/>
    <property type="project" value="UniProtKB-SubCell"/>
</dbReference>
<dbReference type="Gene3D" id="1.10.8.60">
    <property type="match status" value="1"/>
</dbReference>
<evidence type="ECO:0000256" key="2">
    <source>
        <dbReference type="ARBA" id="ARBA00004286"/>
    </source>
</evidence>
<feature type="compositionally biased region" description="Polar residues" evidence="10">
    <location>
        <begin position="260"/>
        <end position="269"/>
    </location>
</feature>
<feature type="compositionally biased region" description="Acidic residues" evidence="10">
    <location>
        <begin position="111"/>
        <end position="121"/>
    </location>
</feature>
<dbReference type="OrthoDB" id="5421at2759"/>
<dbReference type="FunFam" id="3.40.50.300:FF:001218">
    <property type="entry name" value="AAA family ATPase, putative"/>
    <property type="match status" value="1"/>
</dbReference>
<keyword evidence="4" id="KW-0158">Chromosome</keyword>
<feature type="compositionally biased region" description="Polar residues" evidence="10">
    <location>
        <begin position="1540"/>
        <end position="1599"/>
    </location>
</feature>
<dbReference type="Pfam" id="PF00004">
    <property type="entry name" value="AAA"/>
    <property type="match status" value="1"/>
</dbReference>
<dbReference type="PANTHER" id="PTHR23069">
    <property type="entry name" value="AAA DOMAIN-CONTAINING"/>
    <property type="match status" value="1"/>
</dbReference>
<dbReference type="GO" id="GO:0000785">
    <property type="term" value="C:chromatin"/>
    <property type="evidence" value="ECO:0007669"/>
    <property type="project" value="UniProtKB-ARBA"/>
</dbReference>
<feature type="region of interest" description="Disordered" evidence="10">
    <location>
        <begin position="625"/>
        <end position="713"/>
    </location>
</feature>
<evidence type="ECO:0000313" key="12">
    <source>
        <dbReference type="EMBL" id="KAF4301895.1"/>
    </source>
</evidence>
<feature type="region of interest" description="Disordered" evidence="10">
    <location>
        <begin position="1426"/>
        <end position="1652"/>
    </location>
</feature>
<reference evidence="12" key="1">
    <citation type="submission" date="2020-04" db="EMBL/GenBank/DDBJ databases">
        <title>Genome Assembly and Annotation of Botryosphaeria dothidea sdau 11-99, a Latent Pathogen of Apple Fruit Ring Rot in China.</title>
        <authorList>
            <person name="Yu C."/>
            <person name="Diao Y."/>
            <person name="Lu Q."/>
            <person name="Zhao J."/>
            <person name="Cui S."/>
            <person name="Peng C."/>
            <person name="He B."/>
            <person name="Liu H."/>
        </authorList>
    </citation>
    <scope>NUCLEOTIDE SEQUENCE [LARGE SCALE GENOMIC DNA]</scope>
    <source>
        <strain evidence="12">Sdau11-99</strain>
    </source>
</reference>
<dbReference type="PROSITE" id="PS00674">
    <property type="entry name" value="AAA"/>
    <property type="match status" value="1"/>
</dbReference>
<dbReference type="GO" id="GO:0016887">
    <property type="term" value="F:ATP hydrolysis activity"/>
    <property type="evidence" value="ECO:0007669"/>
    <property type="project" value="InterPro"/>
</dbReference>
<dbReference type="InterPro" id="IPR045199">
    <property type="entry name" value="ATAD2-like"/>
</dbReference>
<dbReference type="SUPFAM" id="SSF52540">
    <property type="entry name" value="P-loop containing nucleoside triphosphate hydrolases"/>
    <property type="match status" value="2"/>
</dbReference>
<comment type="subcellular location">
    <subcellularLocation>
        <location evidence="2">Chromosome</location>
    </subcellularLocation>
    <subcellularLocation>
        <location evidence="1">Nucleus</location>
    </subcellularLocation>
</comment>
<dbReference type="Proteomes" id="UP000572817">
    <property type="component" value="Unassembled WGS sequence"/>
</dbReference>
<sequence length="1753" mass="195560">MRGPRSSRLEDFDPNASDPNDSDFEENPSSPPRRSSKNKNKKSTPARRRTQKRSRRNYSDDDIIDDDDDISEDEESFASASDASEDEPPEVNASGRPARSAAKKKVKYEESAEEDIEDELIAESIEKNAGDKRKQQHSLIVKFSVPSLFQNTRSTRARSTRAGSKSVQPEPNVRTRRSARLSEDRDEPLQEPGNARRARSVRSATRSHSPQRRLGRPAQGRKAPMKRPTTIMEASQEASGHSAQSPDPLQPKEETHDEVQVSQAASVTSEIRYEGQDIEDAQSGEAVVQESEHEQQGEEEQDEEEQGEEEQGEEEQGEKEQGEEDEDSDEGPVRRGRTRSQRVSESQNSASTQPSSAQSAVPAQSASTTAATSASVLPSVSTTQKKANPTKKSRKRKPDVPDGFIYIPRARRVPQRELNALTRGFQQQATTRSATKGSQKRRADDSSDDFDPDNDKHESDDDDDLESNRPPSKRQKSSGDESTTRKRSTRKSSQRSRRNSVSEDEDQLDIDELAEEAADLENEQRRSRRTRASRNDGVVEYQHKPNLRTRDTNKSYTIMSLKEVLDKDEREVEEAGVATPTQAKRKGAGGAWRPLHTVAGPFGGIGGGDPLIGFYPQQDNVYDLYSSNGYDPGTSNHREILGELDSDSSDDEANQSGQRGPHEADTATGSAAVSGPVGLLPPTAPAHGVDKGSRGGPANLGRIDKGSSNADVNPISVDNDVNFESVGGLDNHINQLKEMVTLPLLYPEIFQKFKITPPRGVLFHGPPGTGKTLLARALSNAVSANGKKVTFYMRKGADALSKWIGEAERQLRMLFEDARKNQPSIIFFDEIDGLAPVRSSKSEQSLASIVATLLALMDGMDDRGQVVIIGATNRPDNVDPALRRPGRFDREFYFPLPDVTARRSIIDIHTKNWNPSLPDDFKNQLAELTKGYGGADLRALCTEAAVNAVQGTFPQIYQSNKKLVIDTDKIKVSAKDFMISVNKIVPSSQRSTSFGGAPLQKATAPLLKQQLEDIVRIIDDVVPPPKKATALEEAQYDDRDDDFGFERENVKRDFDQVRIFRPRLLIRGYEGMGQQEIGAALLHKFENMHVQSFDLPSLLGDKDKSAEATLVQLFKEVRTHKPSVIYIPHVDVWYETVGQGVVSIFTSLLRTMPANEPVLVLGTMEQHDDNDKPNPAMLKDLFGFSLKNQYELKRPNEESRKEYFENVISYIRKPPKQFPDANRKKRKFDTLEEAPEVIVPPKPPTKADLKAIKRSDRHTLNLLKSNINHIMSEIRRKYRNFFKSTIPDSEILYLYREENPRILTSDVPLEQRQGEYRPYEIAYDRKGVKGLLETATGKFYYNLNFGQIEERLANGYYKRPRDFLQDVRSVAKDARTSGDRERILKTSEVYTNVEVDIAWLEEMRPDLVAQCEAVYRREQQRLRELQEEEKQKAAEEGRPVAKITANIPPPHVDPFIESESTGPIVLGVPHDEPQHIPPITPSYPVGPSSLSNGISSSDIADSHHRQSNGSAGYGDDDTNQGDSQDQDSQHRDKRQKLLEENQQSAPNTQTFNRSQKSGHTQMAPNTQPGDYQNSASTTTSGQKTSDRSWNTQSTVNGNAPGQHPDFASGPAQSGGSQIPDTQEPFGSSQLSNSQQSQSSQSHLSAHATPAARQEPKINSLLNSNEQQPEPLLIIDEELLTQFHKQLVHRSSGLSVEQLEQVNAAMMAAIWKERGDWNRIRVMHTASSAFNDTIRDIEEMQKVLPPSQEKHGKQ</sequence>
<evidence type="ECO:0000259" key="11">
    <source>
        <dbReference type="SMART" id="SM00382"/>
    </source>
</evidence>
<evidence type="ECO:0000313" key="13">
    <source>
        <dbReference type="Proteomes" id="UP000572817"/>
    </source>
</evidence>
<dbReference type="GO" id="GO:0042393">
    <property type="term" value="F:histone binding"/>
    <property type="evidence" value="ECO:0007669"/>
    <property type="project" value="UniProtKB-ARBA"/>
</dbReference>
<feature type="compositionally biased region" description="Basic and acidic residues" evidence="10">
    <location>
        <begin position="1527"/>
        <end position="1539"/>
    </location>
</feature>
<dbReference type="GO" id="GO:0005524">
    <property type="term" value="F:ATP binding"/>
    <property type="evidence" value="ECO:0007669"/>
    <property type="project" value="UniProtKB-KW"/>
</dbReference>
<dbReference type="GO" id="GO:0006334">
    <property type="term" value="P:nucleosome assembly"/>
    <property type="evidence" value="ECO:0007669"/>
    <property type="project" value="TreeGrafter"/>
</dbReference>
<feature type="compositionally biased region" description="Low complexity" evidence="10">
    <location>
        <begin position="1488"/>
        <end position="1497"/>
    </location>
</feature>
<keyword evidence="13" id="KW-1185">Reference proteome</keyword>
<feature type="compositionally biased region" description="Low complexity" evidence="10">
    <location>
        <begin position="349"/>
        <end position="383"/>
    </location>
</feature>
<dbReference type="CDD" id="cd05491">
    <property type="entry name" value="Bromo_TBP7_like"/>
    <property type="match status" value="1"/>
</dbReference>